<feature type="coiled-coil region" evidence="4">
    <location>
        <begin position="353"/>
        <end position="445"/>
    </location>
</feature>
<evidence type="ECO:0000313" key="6">
    <source>
        <dbReference type="EMBL" id="TKD71957.1"/>
    </source>
</evidence>
<dbReference type="Gene3D" id="3.40.50.300">
    <property type="entry name" value="P-loop containing nucleotide triphosphate hydrolases"/>
    <property type="match status" value="2"/>
</dbReference>
<comment type="subunit">
    <text evidence="2">Heterodimer of SbcC and SbcD.</text>
</comment>
<dbReference type="SUPFAM" id="SSF52540">
    <property type="entry name" value="P-loop containing nucleoside triphosphate hydrolases"/>
    <property type="match status" value="1"/>
</dbReference>
<evidence type="ECO:0000313" key="7">
    <source>
        <dbReference type="Proteomes" id="UP000310541"/>
    </source>
</evidence>
<dbReference type="PANTHER" id="PTHR32114:SF2">
    <property type="entry name" value="ABC TRANSPORTER ABCH.3"/>
    <property type="match status" value="1"/>
</dbReference>
<dbReference type="Pfam" id="PF13558">
    <property type="entry name" value="SbcC_Walker_B"/>
    <property type="match status" value="1"/>
</dbReference>
<feature type="coiled-coil region" evidence="4">
    <location>
        <begin position="181"/>
        <end position="328"/>
    </location>
</feature>
<comment type="similarity">
    <text evidence="1">Belongs to the SMC family. SbcC subfamily.</text>
</comment>
<dbReference type="EMBL" id="SWFM01000001">
    <property type="protein sequence ID" value="TKD71957.1"/>
    <property type="molecule type" value="Genomic_DNA"/>
</dbReference>
<feature type="region of interest" description="Disordered" evidence="5">
    <location>
        <begin position="882"/>
        <end position="902"/>
    </location>
</feature>
<dbReference type="AlphaFoldDB" id="A0A4U1MM08"/>
<evidence type="ECO:0000256" key="1">
    <source>
        <dbReference type="ARBA" id="ARBA00006930"/>
    </source>
</evidence>
<evidence type="ECO:0000256" key="5">
    <source>
        <dbReference type="SAM" id="MobiDB-lite"/>
    </source>
</evidence>
<dbReference type="RefSeq" id="WP_136945809.1">
    <property type="nucleotide sequence ID" value="NZ_SWFM01000001.1"/>
</dbReference>
<dbReference type="InterPro" id="IPR027417">
    <property type="entry name" value="P-loop_NTPase"/>
</dbReference>
<organism evidence="6 7">
    <name type="scientific">Guptibacillus hwajinpoensis</name>
    <dbReference type="NCBI Taxonomy" id="208199"/>
    <lineage>
        <taxon>Bacteria</taxon>
        <taxon>Bacillati</taxon>
        <taxon>Bacillota</taxon>
        <taxon>Bacilli</taxon>
        <taxon>Bacillales</taxon>
        <taxon>Guptibacillaceae</taxon>
        <taxon>Guptibacillus</taxon>
    </lineage>
</organism>
<evidence type="ECO:0000256" key="3">
    <source>
        <dbReference type="ARBA" id="ARBA00013368"/>
    </source>
</evidence>
<accession>A0A4U1MM08</accession>
<dbReference type="PANTHER" id="PTHR32114">
    <property type="entry name" value="ABC TRANSPORTER ABCH.3"/>
    <property type="match status" value="1"/>
</dbReference>
<comment type="caution">
    <text evidence="6">The sequence shown here is derived from an EMBL/GenBank/DDBJ whole genome shotgun (WGS) entry which is preliminary data.</text>
</comment>
<protein>
    <recommendedName>
        <fullName evidence="3">Nuclease SbcCD subunit C</fullName>
    </recommendedName>
</protein>
<keyword evidence="4" id="KW-0175">Coiled coil</keyword>
<dbReference type="Proteomes" id="UP000310541">
    <property type="component" value="Unassembled WGS sequence"/>
</dbReference>
<evidence type="ECO:0000256" key="2">
    <source>
        <dbReference type="ARBA" id="ARBA00011322"/>
    </source>
</evidence>
<dbReference type="GO" id="GO:0016887">
    <property type="term" value="F:ATP hydrolysis activity"/>
    <property type="evidence" value="ECO:0007669"/>
    <property type="project" value="InterPro"/>
</dbReference>
<evidence type="ECO:0000256" key="4">
    <source>
        <dbReference type="SAM" id="Coils"/>
    </source>
</evidence>
<sequence length="1119" mass="128374">MKPIRLSVSGLHSFREKQEIDFETLCQGGIFGIFGPTGSGKSSLLDAMTLALYGKVERATNNTQGIMNHAEDTLSVSFTFELGSDLTYRVERSYKRSGDISIRSANSRLIEIGEENTVLADKDRDVSQKIQEILGLTIDDFTRAVVLPQGKFAEFLSLKGTERRQMLQRLFQLEKYGDQFNRRLRARVDEKRNHLNEITAEQTGLGDASKQHLKEAKESLTLAEKAAEEARLNLVQAEKQKEDVNETWSLQQQLAQVKQKRDSLVEKSEEMKELQTKLNEAQAALQVKPYLDAVEATEQEAKEAHNRYQEAKKNLDEASQTYRSRKQTYENYRSRQQEQEPILMKHLNELERGIALEKELARLKEQSSNLEAQRTSLQKDVTLADEQKEKAQKDLSKALKLQSDLNEELNNLQVSPEDRKRISRAQSLKQELNSITMQLNDVTKEEKQQLTERDRIYPLQQEMTKQLDKTKETYHGYFGTLLSVYNQVSSCKLLLERHTAKLQERVQDAHHKLEESRTHAIAIRLASELKEGESCPVCGSKEHIHLAEGDDDTSKWQDQIQRDEQKRETLKDQVQNVNQLQYKLEQLSDLMTEQEDLSGVQQNQGSANEIKSDLTDDEVITEVKSLAQDVQELEEKIKKTSRWLQEHQSKASEFAYQLKQVKENLASRVEKRKQLTTQTEEIEKTLQNEFNLKVEQVESELKKMEDMDENANVVRDRLTKSVPYIEDQEKRLLDLQEKVQQHSVRNAELTSSLEQLSDQVKRAEAEYNGIVGELTAQEGYNQVNRQLESLRNDEKVAGNKLKEAEERYLQTERQAAAAKNYDQDVQQRLKKAEIAYEEAEKTSIFSDRKFVRSAEVPLDQRSDWEKQVEEYRKEWNQTEHNLNEVESKLSGRKVSEDEYKESNQKAELAKEAREEALSHFAARRHHLEDVSRRHERFKELEEIRKTSSAELEKLGKLQTVFRGNSFVEFIASEQLEQVSLDASQKLGDLTSQRYAIEVDSSGGFLIRDDANGGVRRPVSTLSGGETFLTSLALALALSGQIQLRGAHPLQFFFLDEGFGTLDESLLDTVITSLEKLQNESLAVGVISHVPELRARLPRKVIVSPSEPSGRGSRIEMETL</sequence>
<name>A0A4U1MM08_9BACL</name>
<gene>
    <name evidence="6" type="ORF">FBF83_03915</name>
</gene>
<dbReference type="Pfam" id="PF13555">
    <property type="entry name" value="AAA_29"/>
    <property type="match status" value="1"/>
</dbReference>
<dbReference type="GO" id="GO:0006302">
    <property type="term" value="P:double-strand break repair"/>
    <property type="evidence" value="ECO:0007669"/>
    <property type="project" value="InterPro"/>
</dbReference>
<dbReference type="OrthoDB" id="9795626at2"/>
<proteinExistence type="inferred from homology"/>
<reference evidence="6 7" key="1">
    <citation type="submission" date="2019-04" db="EMBL/GenBank/DDBJ databases">
        <title>Genome sequence of Bacillus hwajinpoensis strain Y2.</title>
        <authorList>
            <person name="Fair J.L."/>
            <person name="Maclea K.S."/>
        </authorList>
    </citation>
    <scope>NUCLEOTIDE SEQUENCE [LARGE SCALE GENOMIC DNA]</scope>
    <source>
        <strain evidence="6 7">Y2</strain>
    </source>
</reference>